<reference evidence="1 2" key="1">
    <citation type="submission" date="2019-09" db="EMBL/GenBank/DDBJ databases">
        <authorList>
            <person name="Christie C.A."/>
            <person name="Diallo A.S."/>
            <person name="Dixon Z."/>
            <person name="McIntosh P.M."/>
            <person name="Murthy K.H."/>
            <person name="Rosen M.G."/>
            <person name="Simpson L.M."/>
            <person name="Koustas K."/>
            <person name="Fogarty M.P."/>
            <person name="Molloy S.D."/>
            <person name="Garlena R.A."/>
            <person name="Russell D.A."/>
            <person name="Pope W.H."/>
            <person name="Jacobs-Sera D."/>
            <person name="Hatfull G.F."/>
        </authorList>
    </citation>
    <scope>NUCLEOTIDE SEQUENCE [LARGE SCALE GENOMIC DNA]</scope>
</reference>
<evidence type="ECO:0000313" key="2">
    <source>
        <dbReference type="Proteomes" id="UP000400849"/>
    </source>
</evidence>
<dbReference type="GeneID" id="77924338"/>
<gene>
    <name evidence="1" type="primary">171</name>
    <name evidence="1" type="ORF">SEA_SIXAMA_171</name>
</gene>
<dbReference type="RefSeq" id="YP_010648851.1">
    <property type="nucleotide sequence ID" value="NC_070762.1"/>
</dbReference>
<name>A0A5Q2F234_9CAUD</name>
<sequence length="54" mass="5961">MAEAVDGTYTGAQQVKIKTQAKALFDLVALYEEVGFTRKEAMQLVIATVGRDKR</sequence>
<evidence type="ECO:0000313" key="1">
    <source>
        <dbReference type="EMBL" id="QGF20321.1"/>
    </source>
</evidence>
<organism evidence="1 2">
    <name type="scientific">Gordonia phage Sixama</name>
    <dbReference type="NCBI Taxonomy" id="2653271"/>
    <lineage>
        <taxon>Viruses</taxon>
        <taxon>Duplodnaviria</taxon>
        <taxon>Heunggongvirae</taxon>
        <taxon>Uroviricota</taxon>
        <taxon>Caudoviricetes</taxon>
        <taxon>Sixamavirus</taxon>
        <taxon>Sixamavirus sixama</taxon>
    </lineage>
</organism>
<protein>
    <submittedName>
        <fullName evidence="1">Uncharacterized protein</fullName>
    </submittedName>
</protein>
<keyword evidence="2" id="KW-1185">Reference proteome</keyword>
<dbReference type="KEGG" id="vg:77924338"/>
<accession>A0A5Q2F234</accession>
<dbReference type="Proteomes" id="UP000400849">
    <property type="component" value="Segment"/>
</dbReference>
<dbReference type="EMBL" id="MN484601">
    <property type="protein sequence ID" value="QGF20321.1"/>
    <property type="molecule type" value="Genomic_DNA"/>
</dbReference>
<proteinExistence type="predicted"/>